<accession>A0AA88XHU9</accession>
<comment type="similarity">
    <text evidence="1">Belongs to the mTERF family.</text>
</comment>
<keyword evidence="3" id="KW-0809">Transit peptide</keyword>
<keyword evidence="2" id="KW-0806">Transcription termination</keyword>
<evidence type="ECO:0000256" key="3">
    <source>
        <dbReference type="ARBA" id="ARBA00022946"/>
    </source>
</evidence>
<dbReference type="InterPro" id="IPR038538">
    <property type="entry name" value="MTERF_sf"/>
</dbReference>
<keyword evidence="5" id="KW-1185">Reference proteome</keyword>
<evidence type="ECO:0000256" key="2">
    <source>
        <dbReference type="ARBA" id="ARBA00022472"/>
    </source>
</evidence>
<evidence type="ECO:0000256" key="1">
    <source>
        <dbReference type="ARBA" id="ARBA00007692"/>
    </source>
</evidence>
<organism evidence="4 5">
    <name type="scientific">Escallonia herrerae</name>
    <dbReference type="NCBI Taxonomy" id="1293975"/>
    <lineage>
        <taxon>Eukaryota</taxon>
        <taxon>Viridiplantae</taxon>
        <taxon>Streptophyta</taxon>
        <taxon>Embryophyta</taxon>
        <taxon>Tracheophyta</taxon>
        <taxon>Spermatophyta</taxon>
        <taxon>Magnoliopsida</taxon>
        <taxon>eudicotyledons</taxon>
        <taxon>Gunneridae</taxon>
        <taxon>Pentapetalae</taxon>
        <taxon>asterids</taxon>
        <taxon>campanulids</taxon>
        <taxon>Escalloniales</taxon>
        <taxon>Escalloniaceae</taxon>
        <taxon>Escallonia</taxon>
    </lineage>
</organism>
<dbReference type="PANTHER" id="PTHR13068:SF223">
    <property type="entry name" value="MITOCHONDRIAL TRANSCRIPTION TERMINATION FACTOR FAMILY PROTEIN"/>
    <property type="match status" value="1"/>
</dbReference>
<dbReference type="InterPro" id="IPR003690">
    <property type="entry name" value="MTERF"/>
</dbReference>
<dbReference type="GO" id="GO:0003676">
    <property type="term" value="F:nucleic acid binding"/>
    <property type="evidence" value="ECO:0007669"/>
    <property type="project" value="InterPro"/>
</dbReference>
<comment type="caution">
    <text evidence="4">The sequence shown here is derived from an EMBL/GenBank/DDBJ whole genome shotgun (WGS) entry which is preliminary data.</text>
</comment>
<reference evidence="4" key="1">
    <citation type="submission" date="2022-12" db="EMBL/GenBank/DDBJ databases">
        <title>Draft genome assemblies for two species of Escallonia (Escalloniales).</title>
        <authorList>
            <person name="Chanderbali A."/>
            <person name="Dervinis C."/>
            <person name="Anghel I."/>
            <person name="Soltis D."/>
            <person name="Soltis P."/>
            <person name="Zapata F."/>
        </authorList>
    </citation>
    <scope>NUCLEOTIDE SEQUENCE</scope>
    <source>
        <strain evidence="4">UCBG64.0493</strain>
        <tissue evidence="4">Leaf</tissue>
    </source>
</reference>
<evidence type="ECO:0000313" key="5">
    <source>
        <dbReference type="Proteomes" id="UP001188597"/>
    </source>
</evidence>
<evidence type="ECO:0008006" key="6">
    <source>
        <dbReference type="Google" id="ProtNLM"/>
    </source>
</evidence>
<dbReference type="AlphaFoldDB" id="A0AA88XHU9"/>
<dbReference type="Pfam" id="PF02536">
    <property type="entry name" value="mTERF"/>
    <property type="match status" value="1"/>
</dbReference>
<keyword evidence="2" id="KW-0804">Transcription</keyword>
<keyword evidence="2" id="KW-0805">Transcription regulation</keyword>
<dbReference type="Proteomes" id="UP001188597">
    <property type="component" value="Unassembled WGS sequence"/>
</dbReference>
<dbReference type="PANTHER" id="PTHR13068">
    <property type="entry name" value="CGI-12 PROTEIN-RELATED"/>
    <property type="match status" value="1"/>
</dbReference>
<dbReference type="SMART" id="SM00733">
    <property type="entry name" value="Mterf"/>
    <property type="match status" value="4"/>
</dbReference>
<dbReference type="FunFam" id="1.25.70.10:FF:000026">
    <property type="entry name" value="Mitochondrial transcription termination factor family protein"/>
    <property type="match status" value="1"/>
</dbReference>
<gene>
    <name evidence="4" type="ORF">RJ639_000892</name>
</gene>
<dbReference type="GO" id="GO:0006353">
    <property type="term" value="P:DNA-templated transcription termination"/>
    <property type="evidence" value="ECO:0007669"/>
    <property type="project" value="UniProtKB-KW"/>
</dbReference>
<dbReference type="EMBL" id="JAVXUP010000017">
    <property type="protein sequence ID" value="KAK3042640.1"/>
    <property type="molecule type" value="Genomic_DNA"/>
</dbReference>
<dbReference type="Gene3D" id="1.25.70.10">
    <property type="entry name" value="Transcription termination factor 3, mitochondrial"/>
    <property type="match status" value="1"/>
</dbReference>
<proteinExistence type="inferred from homology"/>
<protein>
    <recommendedName>
        <fullName evidence="6">Mitochondrial transcription termination factor</fullName>
    </recommendedName>
</protein>
<sequence length="469" mass="53334">MVFKPRTLIQFRLLWSNLISSPKTLVSNSRLLCASASARISDCETLDEVDKDQPKAQADVLKRWGCTDTEISTIFKRQPSLRRNNPVILESKLNSLSSLGLGSSDLVKILNCRPRFLNHRLEKSWDERLLYLEGLFGSRELLLRAIVRNPSLLTYSIQDKIKPVVELYYEMGVGSRDLAMMLMSRPTLIPRTTLDDEKLECIRKTRVSQGSKMYKYVISLIAISRMETIREKVANFEKFGLFEDEIFGLFGRSPLVLTLSIDKVQRNMTFLLGTLKLPAANAVHYPFLLFSNLETWLKPRMLLAGKIREMGLYPQIEGSVVVKALRMAENRFMEAYIKCHPDDIAQELMAYYTSAKAALTIANSTKVSAFSPSDSRPCSGMIHLHMSQYCGNWFLAQELDLNFDFIKVATAICIDLVKTAAHANLKNTRSVDEEHEFKKKSVRRISVDLFAKHADGEKNALIMSCHSAW</sequence>
<name>A0AA88XHU9_9ASTE</name>
<evidence type="ECO:0000313" key="4">
    <source>
        <dbReference type="EMBL" id="KAK3042640.1"/>
    </source>
</evidence>